<organism evidence="2 3">
    <name type="scientific">Mytilus galloprovincialis</name>
    <name type="common">Mediterranean mussel</name>
    <dbReference type="NCBI Taxonomy" id="29158"/>
    <lineage>
        <taxon>Eukaryota</taxon>
        <taxon>Metazoa</taxon>
        <taxon>Spiralia</taxon>
        <taxon>Lophotrochozoa</taxon>
        <taxon>Mollusca</taxon>
        <taxon>Bivalvia</taxon>
        <taxon>Autobranchia</taxon>
        <taxon>Pteriomorphia</taxon>
        <taxon>Mytilida</taxon>
        <taxon>Mytiloidea</taxon>
        <taxon>Mytilidae</taxon>
        <taxon>Mytilinae</taxon>
        <taxon>Mytilus</taxon>
    </lineage>
</organism>
<dbReference type="SUPFAM" id="SSF51735">
    <property type="entry name" value="NAD(P)-binding Rossmann-fold domains"/>
    <property type="match status" value="1"/>
</dbReference>
<keyword evidence="3" id="KW-1185">Reference proteome</keyword>
<dbReference type="OrthoDB" id="1888931at2759"/>
<dbReference type="InterPro" id="IPR036291">
    <property type="entry name" value="NAD(P)-bd_dom_sf"/>
</dbReference>
<dbReference type="Gene3D" id="3.40.50.720">
    <property type="entry name" value="NAD(P)-binding Rossmann-like Domain"/>
    <property type="match status" value="1"/>
</dbReference>
<dbReference type="Proteomes" id="UP000596742">
    <property type="component" value="Unassembled WGS sequence"/>
</dbReference>
<dbReference type="Pfam" id="PF00106">
    <property type="entry name" value="adh_short"/>
    <property type="match status" value="1"/>
</dbReference>
<dbReference type="EC" id="1.3.1.34" evidence="2"/>
<protein>
    <submittedName>
        <fullName evidence="2">2,4-dienoyl-CoA reductase, mitochondrial</fullName>
        <ecNumber evidence="2">1.3.1.34</ecNumber>
    </submittedName>
</protein>
<comment type="caution">
    <text evidence="2">The sequence shown here is derived from an EMBL/GenBank/DDBJ whole genome shotgun (WGS) entry which is preliminary data.</text>
</comment>
<accession>A0A8B6EFJ6</accession>
<dbReference type="PANTHER" id="PTHR43658:SF8">
    <property type="entry name" value="17-BETA-HYDROXYSTEROID DEHYDROGENASE 14-RELATED"/>
    <property type="match status" value="1"/>
</dbReference>
<keyword evidence="1 2" id="KW-0560">Oxidoreductase</keyword>
<dbReference type="AlphaFoldDB" id="A0A8B6EFJ6"/>
<dbReference type="GO" id="GO:0008670">
    <property type="term" value="F:2,4-dienoyl-CoA reductase (NADPH) activity"/>
    <property type="evidence" value="ECO:0007669"/>
    <property type="project" value="UniProtKB-EC"/>
</dbReference>
<dbReference type="EMBL" id="UYJE01004961">
    <property type="protein sequence ID" value="VDI32797.1"/>
    <property type="molecule type" value="Genomic_DNA"/>
</dbReference>
<dbReference type="GO" id="GO:0005739">
    <property type="term" value="C:mitochondrion"/>
    <property type="evidence" value="ECO:0007669"/>
    <property type="project" value="TreeGrafter"/>
</dbReference>
<dbReference type="GO" id="GO:0006635">
    <property type="term" value="P:fatty acid beta-oxidation"/>
    <property type="evidence" value="ECO:0007669"/>
    <property type="project" value="TreeGrafter"/>
</dbReference>
<name>A0A8B6EFJ6_MYTGA</name>
<dbReference type="PANTHER" id="PTHR43658">
    <property type="entry name" value="SHORT-CHAIN DEHYDROGENASE/REDUCTASE"/>
    <property type="match status" value="1"/>
</dbReference>
<gene>
    <name evidence="2" type="ORF">MGAL_10B021734</name>
</gene>
<dbReference type="InterPro" id="IPR002347">
    <property type="entry name" value="SDR_fam"/>
</dbReference>
<evidence type="ECO:0000256" key="1">
    <source>
        <dbReference type="ARBA" id="ARBA00023002"/>
    </source>
</evidence>
<sequence>MAAPSRSARFCLNFKLDSVLWNKVCKTKKFSTSPVSHVKEHSKMFPAQMGKMLPDGTFDGKIAFITGGGTGLGKGMATMLSRLGAQVVISSRKMDVLEKAASEITSETGNKVQILFDTK</sequence>
<evidence type="ECO:0000313" key="2">
    <source>
        <dbReference type="EMBL" id="VDI32797.1"/>
    </source>
</evidence>
<proteinExistence type="predicted"/>
<reference evidence="2" key="1">
    <citation type="submission" date="2018-11" db="EMBL/GenBank/DDBJ databases">
        <authorList>
            <person name="Alioto T."/>
            <person name="Alioto T."/>
        </authorList>
    </citation>
    <scope>NUCLEOTIDE SEQUENCE</scope>
</reference>
<evidence type="ECO:0000313" key="3">
    <source>
        <dbReference type="Proteomes" id="UP000596742"/>
    </source>
</evidence>